<feature type="compositionally biased region" description="Polar residues" evidence="1">
    <location>
        <begin position="158"/>
        <end position="175"/>
    </location>
</feature>
<keyword evidence="2" id="KW-1133">Transmembrane helix</keyword>
<proteinExistence type="predicted"/>
<dbReference type="EMBL" id="AAZO01007307">
    <property type="status" value="NOT_ANNOTATED_CDS"/>
    <property type="molecule type" value="Genomic_DNA"/>
</dbReference>
<accession>E0W2Y7</accession>
<evidence type="ECO:0000256" key="2">
    <source>
        <dbReference type="SAM" id="Phobius"/>
    </source>
</evidence>
<protein>
    <submittedName>
        <fullName evidence="3">N-acetyllactosaminide beta-1,3-N-acetylglucosaminyltransferase, putative</fullName>
        <ecNumber evidence="3">2.4.1.149</ecNumber>
    </submittedName>
</protein>
<evidence type="ECO:0000313" key="4">
    <source>
        <dbReference type="EnsemblMetazoa" id="PHUM599230-PA"/>
    </source>
</evidence>
<dbReference type="VEuPathDB" id="VectorBase:PHUM599230"/>
<dbReference type="EC" id="2.4.1.149" evidence="3"/>
<keyword evidence="2" id="KW-0812">Transmembrane</keyword>
<dbReference type="PANTHER" id="PTHR47412">
    <property type="entry name" value="FI01434P-RELATED"/>
    <property type="match status" value="1"/>
</dbReference>
<feature type="compositionally biased region" description="Polar residues" evidence="1">
    <location>
        <begin position="102"/>
        <end position="119"/>
    </location>
</feature>
<name>E0W2Y7_PEDHC</name>
<dbReference type="InParanoid" id="E0W2Y7"/>
<dbReference type="PANTHER" id="PTHR47412:SF1">
    <property type="entry name" value="FI01434P-RELATED"/>
    <property type="match status" value="1"/>
</dbReference>
<evidence type="ECO:0000313" key="3">
    <source>
        <dbReference type="EMBL" id="EEB19993.1"/>
    </source>
</evidence>
<evidence type="ECO:0000313" key="5">
    <source>
        <dbReference type="Proteomes" id="UP000009046"/>
    </source>
</evidence>
<dbReference type="OMA" id="AVRCWES"/>
<dbReference type="EnsemblMetazoa" id="PHUM599230-RA">
    <property type="protein sequence ID" value="PHUM599230-PA"/>
    <property type="gene ID" value="PHUM599230"/>
</dbReference>
<keyword evidence="3" id="KW-0808">Transferase</keyword>
<reference evidence="4" key="3">
    <citation type="submission" date="2020-05" db="UniProtKB">
        <authorList>
            <consortium name="EnsemblMetazoa"/>
        </authorList>
    </citation>
    <scope>IDENTIFICATION</scope>
    <source>
        <strain evidence="4">USDA</strain>
    </source>
</reference>
<dbReference type="CTD" id="8236872"/>
<dbReference type="HOGENOM" id="CLU_019238_4_0_1"/>
<dbReference type="FunCoup" id="E0W2Y7">
    <property type="interactions" value="172"/>
</dbReference>
<dbReference type="Proteomes" id="UP000009046">
    <property type="component" value="Unassembled WGS sequence"/>
</dbReference>
<feature type="transmembrane region" description="Helical" evidence="2">
    <location>
        <begin position="7"/>
        <end position="28"/>
    </location>
</feature>
<dbReference type="KEGG" id="phu:Phum_PHUM599230"/>
<dbReference type="Pfam" id="PF13896">
    <property type="entry name" value="Glyco_transf_49"/>
    <property type="match status" value="1"/>
</dbReference>
<dbReference type="RefSeq" id="XP_002432731.1">
    <property type="nucleotide sequence ID" value="XM_002432686.1"/>
</dbReference>
<dbReference type="eggNOG" id="KOG3765">
    <property type="taxonomic scope" value="Eukaryota"/>
</dbReference>
<organism>
    <name type="scientific">Pediculus humanus subsp. corporis</name>
    <name type="common">Body louse</name>
    <dbReference type="NCBI Taxonomy" id="121224"/>
    <lineage>
        <taxon>Eukaryota</taxon>
        <taxon>Metazoa</taxon>
        <taxon>Ecdysozoa</taxon>
        <taxon>Arthropoda</taxon>
        <taxon>Hexapoda</taxon>
        <taxon>Insecta</taxon>
        <taxon>Pterygota</taxon>
        <taxon>Neoptera</taxon>
        <taxon>Paraneoptera</taxon>
        <taxon>Psocodea</taxon>
        <taxon>Troctomorpha</taxon>
        <taxon>Phthiraptera</taxon>
        <taxon>Anoplura</taxon>
        <taxon>Pediculidae</taxon>
        <taxon>Pediculus</taxon>
    </lineage>
</organism>
<keyword evidence="2" id="KW-0472">Membrane</keyword>
<dbReference type="STRING" id="121224.E0W2Y7"/>
<feature type="compositionally biased region" description="Polar residues" evidence="1">
    <location>
        <begin position="80"/>
        <end position="95"/>
    </location>
</feature>
<keyword evidence="3" id="KW-0328">Glycosyltransferase</keyword>
<keyword evidence="5" id="KW-1185">Reference proteome</keyword>
<feature type="region of interest" description="Disordered" evidence="1">
    <location>
        <begin position="80"/>
        <end position="119"/>
    </location>
</feature>
<dbReference type="OrthoDB" id="9974378at2759"/>
<reference evidence="3" key="2">
    <citation type="submission" date="2007-04" db="EMBL/GenBank/DDBJ databases">
        <title>The genome of the human body louse.</title>
        <authorList>
            <consortium name="The Human Body Louse Genome Consortium"/>
            <person name="Kirkness E."/>
            <person name="Walenz B."/>
            <person name="Hass B."/>
            <person name="Bruggner R."/>
            <person name="Strausberg R."/>
        </authorList>
    </citation>
    <scope>NUCLEOTIDE SEQUENCE</scope>
    <source>
        <strain evidence="3">USDA</strain>
    </source>
</reference>
<sequence length="556" mass="63881">MLSRRNLVLRLSIILNVIVLCYVGTHFVSYNNIELIEDVQSSGRNVAVIEYNTNINGQQSQAYQQSQDSKTYYSQTKRYYESSGRSISESPNNGGRSKETMSESQQNYQVNKSSEMQVVTGSEDVTKGFEESMIMTIPKKTSSEFSGRVVMMESNLKTTQSKLNSSTFETASPSENQRKKEKKTLENVIRCHDREPKHRTSQRGDFWVLYNYVMSSRRFRCHESVTYTTHSDYTFLDNLEPLIERWRGPVSLALHAPGTDYNTTVNTIQYLRKCTASSSLIREFVTFHVYFGSKYVPKKILKPDEVLKIQVNCSQPPPWSNVTTKQLFKTQKKIFYPVNVGRNIARESAVTHYILPSDIELYPSPGIIDDFLDMVLRQELPLRRKNLKVFPLPIFELESDAPVPRNKTQLVKMLKNGRAIPFHKKVCPGCHTVPKFKEWVMANETKGLHVFHIGKRMGYYLHWEPIFIGTHDDPLYEERLSWEGKSDKMTQGYVLCVLDYEFHILDNAFLCHKPGIKTVKKDTARAILAAKTNSLIQKVILPELKALFGTKKGCAV</sequence>
<dbReference type="GeneID" id="8236872"/>
<evidence type="ECO:0000256" key="1">
    <source>
        <dbReference type="SAM" id="MobiDB-lite"/>
    </source>
</evidence>
<feature type="region of interest" description="Disordered" evidence="1">
    <location>
        <begin position="158"/>
        <end position="183"/>
    </location>
</feature>
<dbReference type="EMBL" id="DS235881">
    <property type="protein sequence ID" value="EEB19993.1"/>
    <property type="molecule type" value="Genomic_DNA"/>
</dbReference>
<gene>
    <name evidence="4" type="primary">8236872</name>
    <name evidence="3" type="ORF">Phum_PHUM599230</name>
</gene>
<reference evidence="3" key="1">
    <citation type="submission" date="2007-04" db="EMBL/GenBank/DDBJ databases">
        <title>Annotation of Pediculus humanus corporis strain USDA.</title>
        <authorList>
            <person name="Kirkness E."/>
            <person name="Hannick L."/>
            <person name="Hass B."/>
            <person name="Bruggner R."/>
            <person name="Lawson D."/>
            <person name="Bidwell S."/>
            <person name="Joardar V."/>
            <person name="Caler E."/>
            <person name="Walenz B."/>
            <person name="Inman J."/>
            <person name="Schobel S."/>
            <person name="Galinsky K."/>
            <person name="Amedeo P."/>
            <person name="Strausberg R."/>
        </authorList>
    </citation>
    <scope>NUCLEOTIDE SEQUENCE</scope>
    <source>
        <strain evidence="3">USDA</strain>
    </source>
</reference>
<dbReference type="GO" id="GO:0008532">
    <property type="term" value="F:N-acetyllactosaminide beta-1,3-N-acetylglucosaminyltransferase activity"/>
    <property type="evidence" value="ECO:0007669"/>
    <property type="project" value="UniProtKB-EC"/>
</dbReference>
<dbReference type="AlphaFoldDB" id="E0W2Y7"/>